<comment type="caution">
    <text evidence="2">The sequence shown here is derived from an EMBL/GenBank/DDBJ whole genome shotgun (WGS) entry which is preliminary data.</text>
</comment>
<keyword evidence="1" id="KW-1133">Transmembrane helix</keyword>
<keyword evidence="1" id="KW-0472">Membrane</keyword>
<evidence type="ECO:0000313" key="2">
    <source>
        <dbReference type="EMBL" id="RLN11797.1"/>
    </source>
</evidence>
<evidence type="ECO:0000256" key="1">
    <source>
        <dbReference type="SAM" id="Phobius"/>
    </source>
</evidence>
<name>A0A3L6RXS5_PANMI</name>
<proteinExistence type="predicted"/>
<sequence length="87" mass="9758">MAISSPQLVLPVVALLVPLFYFFIKYRRSENLLLPVKWPLVGILPAILANLKNVHDYMTLILSASSCNFKVYGPLATSMQFFLTSDP</sequence>
<dbReference type="OrthoDB" id="1470350at2759"/>
<dbReference type="AlphaFoldDB" id="A0A3L6RXS5"/>
<gene>
    <name evidence="2" type="ORF">C2845_PM09G16800</name>
</gene>
<keyword evidence="3" id="KW-1185">Reference proteome</keyword>
<dbReference type="EMBL" id="PQIB02000006">
    <property type="protein sequence ID" value="RLN11797.1"/>
    <property type="molecule type" value="Genomic_DNA"/>
</dbReference>
<evidence type="ECO:0000313" key="3">
    <source>
        <dbReference type="Proteomes" id="UP000275267"/>
    </source>
</evidence>
<protein>
    <submittedName>
        <fullName evidence="2">Uncharacterized protein</fullName>
    </submittedName>
</protein>
<keyword evidence="1" id="KW-0812">Transmembrane</keyword>
<accession>A0A3L6RXS5</accession>
<reference evidence="3" key="1">
    <citation type="journal article" date="2019" name="Nat. Commun.">
        <title>The genome of broomcorn millet.</title>
        <authorList>
            <person name="Zou C."/>
            <person name="Miki D."/>
            <person name="Li D."/>
            <person name="Tang Q."/>
            <person name="Xiao L."/>
            <person name="Rajput S."/>
            <person name="Deng P."/>
            <person name="Jia W."/>
            <person name="Huang R."/>
            <person name="Zhang M."/>
            <person name="Sun Y."/>
            <person name="Hu J."/>
            <person name="Fu X."/>
            <person name="Schnable P.S."/>
            <person name="Li F."/>
            <person name="Zhang H."/>
            <person name="Feng B."/>
            <person name="Zhu X."/>
            <person name="Liu R."/>
            <person name="Schnable J.C."/>
            <person name="Zhu J.-K."/>
            <person name="Zhang H."/>
        </authorList>
    </citation>
    <scope>NUCLEOTIDE SEQUENCE [LARGE SCALE GENOMIC DNA]</scope>
</reference>
<dbReference type="Proteomes" id="UP000275267">
    <property type="component" value="Unassembled WGS sequence"/>
</dbReference>
<dbReference type="STRING" id="4540.A0A3L6RXS5"/>
<feature type="transmembrane region" description="Helical" evidence="1">
    <location>
        <begin position="6"/>
        <end position="24"/>
    </location>
</feature>
<organism evidence="2 3">
    <name type="scientific">Panicum miliaceum</name>
    <name type="common">Proso millet</name>
    <name type="synonym">Broomcorn millet</name>
    <dbReference type="NCBI Taxonomy" id="4540"/>
    <lineage>
        <taxon>Eukaryota</taxon>
        <taxon>Viridiplantae</taxon>
        <taxon>Streptophyta</taxon>
        <taxon>Embryophyta</taxon>
        <taxon>Tracheophyta</taxon>
        <taxon>Spermatophyta</taxon>
        <taxon>Magnoliopsida</taxon>
        <taxon>Liliopsida</taxon>
        <taxon>Poales</taxon>
        <taxon>Poaceae</taxon>
        <taxon>PACMAD clade</taxon>
        <taxon>Panicoideae</taxon>
        <taxon>Panicodae</taxon>
        <taxon>Paniceae</taxon>
        <taxon>Panicinae</taxon>
        <taxon>Panicum</taxon>
        <taxon>Panicum sect. Panicum</taxon>
    </lineage>
</organism>